<evidence type="ECO:0000256" key="2">
    <source>
        <dbReference type="PROSITE-ProRule" id="PRU00110"/>
    </source>
</evidence>
<protein>
    <submittedName>
        <fullName evidence="4">Hpt domain-containing protein</fullName>
    </submittedName>
</protein>
<evidence type="ECO:0000259" key="3">
    <source>
        <dbReference type="PROSITE" id="PS50894"/>
    </source>
</evidence>
<feature type="domain" description="HPt" evidence="3">
    <location>
        <begin position="8"/>
        <end position="105"/>
    </location>
</feature>
<dbReference type="Gene3D" id="1.20.120.160">
    <property type="entry name" value="HPT domain"/>
    <property type="match status" value="1"/>
</dbReference>
<dbReference type="Pfam" id="PF01627">
    <property type="entry name" value="Hpt"/>
    <property type="match status" value="1"/>
</dbReference>
<organism evidence="4 5">
    <name type="scientific">Thioclava arctica</name>
    <dbReference type="NCBI Taxonomy" id="3238301"/>
    <lineage>
        <taxon>Bacteria</taxon>
        <taxon>Pseudomonadati</taxon>
        <taxon>Pseudomonadota</taxon>
        <taxon>Alphaproteobacteria</taxon>
        <taxon>Rhodobacterales</taxon>
        <taxon>Paracoccaceae</taxon>
        <taxon>Thioclava</taxon>
    </lineage>
</organism>
<gene>
    <name evidence="4" type="ORF">AB4874_05790</name>
</gene>
<feature type="modified residue" description="Phosphohistidine" evidence="2">
    <location>
        <position position="49"/>
    </location>
</feature>
<sequence>MIDWERVAELRSEIGAEGFAEVVELFLDEVEAVVMALGQKPGKLEDELHFLKGSALNLGFRAFGAQCQIGEKLAAAGRSDEVDVSNILDVYGASKTCFMTRLEEFTTAA</sequence>
<proteinExistence type="predicted"/>
<accession>A0ABV3THW2</accession>
<evidence type="ECO:0000256" key="1">
    <source>
        <dbReference type="ARBA" id="ARBA00023012"/>
    </source>
</evidence>
<dbReference type="InterPro" id="IPR008207">
    <property type="entry name" value="Sig_transdc_His_kin_Hpt_dom"/>
</dbReference>
<dbReference type="EMBL" id="JBFRYC010000003">
    <property type="protein sequence ID" value="MEX1661161.1"/>
    <property type="molecule type" value="Genomic_DNA"/>
</dbReference>
<keyword evidence="5" id="KW-1185">Reference proteome</keyword>
<keyword evidence="2" id="KW-0597">Phosphoprotein</keyword>
<name>A0ABV3THW2_9RHOB</name>
<reference evidence="4 5" key="1">
    <citation type="journal article" date="2011" name="Int. J. Syst. Evol. Microbiol.">
        <title>Zhongshania antarctica gen. nov., sp. nov. and Zhongshania guokunii sp. nov., gammaproteobacteria respectively isolated from coastal attached (fast) ice and surface seawater of the Antarctic.</title>
        <authorList>
            <person name="Li H.J."/>
            <person name="Zhang X.Y."/>
            <person name="Chen C.X."/>
            <person name="Zhang Y.J."/>
            <person name="Gao Z.M."/>
            <person name="Yu Y."/>
            <person name="Chen X.L."/>
            <person name="Chen B."/>
            <person name="Zhang Y.Z."/>
        </authorList>
    </citation>
    <scope>NUCLEOTIDE SEQUENCE [LARGE SCALE GENOMIC DNA]</scope>
    <source>
        <strain evidence="4 5">15-R06ZXC-3</strain>
    </source>
</reference>
<keyword evidence="1" id="KW-0902">Two-component regulatory system</keyword>
<dbReference type="SUPFAM" id="SSF47226">
    <property type="entry name" value="Histidine-containing phosphotransfer domain, HPT domain"/>
    <property type="match status" value="1"/>
</dbReference>
<dbReference type="Proteomes" id="UP001557465">
    <property type="component" value="Unassembled WGS sequence"/>
</dbReference>
<dbReference type="PROSITE" id="PS50894">
    <property type="entry name" value="HPT"/>
    <property type="match status" value="1"/>
</dbReference>
<dbReference type="InterPro" id="IPR036641">
    <property type="entry name" value="HPT_dom_sf"/>
</dbReference>
<evidence type="ECO:0000313" key="5">
    <source>
        <dbReference type="Proteomes" id="UP001557465"/>
    </source>
</evidence>
<evidence type="ECO:0000313" key="4">
    <source>
        <dbReference type="EMBL" id="MEX1661161.1"/>
    </source>
</evidence>
<comment type="caution">
    <text evidence="4">The sequence shown here is derived from an EMBL/GenBank/DDBJ whole genome shotgun (WGS) entry which is preliminary data.</text>
</comment>
<dbReference type="RefSeq" id="WP_295534072.1">
    <property type="nucleotide sequence ID" value="NZ_JBFRYC010000003.1"/>
</dbReference>